<keyword evidence="5" id="KW-0805">Transcription regulation</keyword>
<dbReference type="GO" id="GO:0006281">
    <property type="term" value="P:DNA repair"/>
    <property type="evidence" value="ECO:0007669"/>
    <property type="project" value="UniProtKB-KW"/>
</dbReference>
<dbReference type="GO" id="GO:0006508">
    <property type="term" value="P:proteolysis"/>
    <property type="evidence" value="ECO:0007669"/>
    <property type="project" value="InterPro"/>
</dbReference>
<dbReference type="InterPro" id="IPR036390">
    <property type="entry name" value="WH_DNA-bd_sf"/>
</dbReference>
<dbReference type="Gene3D" id="1.10.10.10">
    <property type="entry name" value="Winged helix-like DNA-binding domain superfamily/Winged helix DNA-binding domain"/>
    <property type="match status" value="1"/>
</dbReference>
<dbReference type="SUPFAM" id="SSF51306">
    <property type="entry name" value="LexA/Signal peptidase"/>
    <property type="match status" value="1"/>
</dbReference>
<organism evidence="12 13">
    <name type="scientific">candidate division WS6 bacterium GW2011_GWB1_33_6</name>
    <dbReference type="NCBI Taxonomy" id="1619088"/>
    <lineage>
        <taxon>Bacteria</taxon>
        <taxon>Candidatus Dojkabacteria</taxon>
    </lineage>
</organism>
<evidence type="ECO:0000259" key="11">
    <source>
        <dbReference type="Pfam" id="PF01726"/>
    </source>
</evidence>
<dbReference type="InterPro" id="IPR039418">
    <property type="entry name" value="LexA-like"/>
</dbReference>
<dbReference type="Proteomes" id="UP000034488">
    <property type="component" value="Unassembled WGS sequence"/>
</dbReference>
<dbReference type="Gene3D" id="2.10.109.10">
    <property type="entry name" value="Umud Fragment, subunit A"/>
    <property type="match status" value="1"/>
</dbReference>
<evidence type="ECO:0000256" key="5">
    <source>
        <dbReference type="ARBA" id="ARBA00023015"/>
    </source>
</evidence>
<dbReference type="GO" id="GO:0003677">
    <property type="term" value="F:DNA binding"/>
    <property type="evidence" value="ECO:0007669"/>
    <property type="project" value="UniProtKB-KW"/>
</dbReference>
<dbReference type="PANTHER" id="PTHR33516">
    <property type="entry name" value="LEXA REPRESSOR"/>
    <property type="match status" value="1"/>
</dbReference>
<keyword evidence="1" id="KW-0678">Repressor</keyword>
<keyword evidence="4" id="KW-0378">Hydrolase</keyword>
<dbReference type="PANTHER" id="PTHR33516:SF2">
    <property type="entry name" value="LEXA REPRESSOR-RELATED"/>
    <property type="match status" value="1"/>
</dbReference>
<evidence type="ECO:0000256" key="3">
    <source>
        <dbReference type="ARBA" id="ARBA00022763"/>
    </source>
</evidence>
<evidence type="ECO:0000256" key="6">
    <source>
        <dbReference type="ARBA" id="ARBA00023125"/>
    </source>
</evidence>
<keyword evidence="2" id="KW-0235">DNA replication</keyword>
<dbReference type="EMBL" id="LBPI01000019">
    <property type="protein sequence ID" value="KKP54389.1"/>
    <property type="molecule type" value="Genomic_DNA"/>
</dbReference>
<dbReference type="GO" id="GO:0045892">
    <property type="term" value="P:negative regulation of DNA-templated transcription"/>
    <property type="evidence" value="ECO:0007669"/>
    <property type="project" value="InterPro"/>
</dbReference>
<evidence type="ECO:0000313" key="12">
    <source>
        <dbReference type="EMBL" id="KKP54389.1"/>
    </source>
</evidence>
<evidence type="ECO:0000256" key="9">
    <source>
        <dbReference type="ARBA" id="ARBA00023236"/>
    </source>
</evidence>
<proteinExistence type="predicted"/>
<comment type="caution">
    <text evidence="12">The sequence shown here is derived from an EMBL/GenBank/DDBJ whole genome shotgun (WGS) entry which is preliminary data.</text>
</comment>
<evidence type="ECO:0000256" key="7">
    <source>
        <dbReference type="ARBA" id="ARBA00023163"/>
    </source>
</evidence>
<evidence type="ECO:0000256" key="1">
    <source>
        <dbReference type="ARBA" id="ARBA00022491"/>
    </source>
</evidence>
<dbReference type="InterPro" id="IPR036388">
    <property type="entry name" value="WH-like_DNA-bd_sf"/>
</dbReference>
<dbReference type="InterPro" id="IPR006199">
    <property type="entry name" value="LexA_DNA-bd_dom"/>
</dbReference>
<dbReference type="NCBIfam" id="TIGR00498">
    <property type="entry name" value="lexA"/>
    <property type="match status" value="1"/>
</dbReference>
<dbReference type="InterPro" id="IPR036286">
    <property type="entry name" value="LexA/Signal_pep-like_sf"/>
</dbReference>
<evidence type="ECO:0000256" key="4">
    <source>
        <dbReference type="ARBA" id="ARBA00022801"/>
    </source>
</evidence>
<accession>A0A0G0AC08</accession>
<keyword evidence="8" id="KW-0234">DNA repair</keyword>
<dbReference type="AlphaFoldDB" id="A0A0G0AC08"/>
<keyword evidence="6" id="KW-0238">DNA-binding</keyword>
<dbReference type="Pfam" id="PF01726">
    <property type="entry name" value="LexA_DNA_bind"/>
    <property type="match status" value="1"/>
</dbReference>
<evidence type="ECO:0000256" key="2">
    <source>
        <dbReference type="ARBA" id="ARBA00022705"/>
    </source>
</evidence>
<dbReference type="CDD" id="cd06529">
    <property type="entry name" value="S24_LexA-like"/>
    <property type="match status" value="1"/>
</dbReference>
<name>A0A0G0AC08_9BACT</name>
<dbReference type="GO" id="GO:0006260">
    <property type="term" value="P:DNA replication"/>
    <property type="evidence" value="ECO:0007669"/>
    <property type="project" value="UniProtKB-KW"/>
</dbReference>
<keyword evidence="3" id="KW-0227">DNA damage</keyword>
<dbReference type="InterPro" id="IPR050077">
    <property type="entry name" value="LexA_repressor"/>
</dbReference>
<evidence type="ECO:0000259" key="10">
    <source>
        <dbReference type="Pfam" id="PF00717"/>
    </source>
</evidence>
<dbReference type="Pfam" id="PF00717">
    <property type="entry name" value="Peptidase_S24"/>
    <property type="match status" value="1"/>
</dbReference>
<evidence type="ECO:0000256" key="8">
    <source>
        <dbReference type="ARBA" id="ARBA00023204"/>
    </source>
</evidence>
<sequence length="218" mass="24296">MDEKLTEKQEKVLRVVRNFFLENGYAPSLSELQVLLNISTKRGVVGHLQSLEKKGYIIRTSEPRSIHIVEDEQEEPIYEYLVGIPILGYANAGTPLVLANEENLGILQLDKKLVGKRKNLFGLIIKGDSMNMKEIGGKSLAEGHYLVIQKDVNVENGDVVVAIVDGCATVKNIKFDNKMVILYPQSSNPIHKPIYLNANSNSMINGKVVMVLDNPMYS</sequence>
<dbReference type="GO" id="GO:0009432">
    <property type="term" value="P:SOS response"/>
    <property type="evidence" value="ECO:0007669"/>
    <property type="project" value="UniProtKB-KW"/>
</dbReference>
<feature type="domain" description="LexA repressor DNA-binding" evidence="11">
    <location>
        <begin position="3"/>
        <end position="61"/>
    </location>
</feature>
<keyword evidence="7" id="KW-0804">Transcription</keyword>
<dbReference type="InterPro" id="IPR015927">
    <property type="entry name" value="Peptidase_S24_S26A/B/C"/>
</dbReference>
<feature type="domain" description="Peptidase S24/S26A/S26B/S26C" evidence="10">
    <location>
        <begin position="85"/>
        <end position="209"/>
    </location>
</feature>
<reference evidence="12 13" key="1">
    <citation type="journal article" date="2015" name="Nature">
        <title>rRNA introns, odd ribosomes, and small enigmatic genomes across a large radiation of phyla.</title>
        <authorList>
            <person name="Brown C.T."/>
            <person name="Hug L.A."/>
            <person name="Thomas B.C."/>
            <person name="Sharon I."/>
            <person name="Castelle C.J."/>
            <person name="Singh A."/>
            <person name="Wilkins M.J."/>
            <person name="Williams K.H."/>
            <person name="Banfield J.F."/>
        </authorList>
    </citation>
    <scope>NUCLEOTIDE SEQUENCE [LARGE SCALE GENOMIC DNA]</scope>
</reference>
<evidence type="ECO:0000313" key="13">
    <source>
        <dbReference type="Proteomes" id="UP000034488"/>
    </source>
</evidence>
<dbReference type="SUPFAM" id="SSF46785">
    <property type="entry name" value="Winged helix' DNA-binding domain"/>
    <property type="match status" value="1"/>
</dbReference>
<gene>
    <name evidence="12" type="ORF">UR47_C0019G0005</name>
</gene>
<dbReference type="GO" id="GO:0004252">
    <property type="term" value="F:serine-type endopeptidase activity"/>
    <property type="evidence" value="ECO:0007669"/>
    <property type="project" value="InterPro"/>
</dbReference>
<dbReference type="InterPro" id="IPR006200">
    <property type="entry name" value="LexA"/>
</dbReference>
<keyword evidence="9" id="KW-0742">SOS response</keyword>
<protein>
    <submittedName>
        <fullName evidence="12">LexA repressor</fullName>
    </submittedName>
</protein>